<dbReference type="KEGG" id="ifn:GM661_15730"/>
<dbReference type="FunFam" id="2.40.30.10:FF:000004">
    <property type="entry name" value="50S ribosomal protein L3"/>
    <property type="match status" value="1"/>
</dbReference>
<dbReference type="FunFam" id="3.30.160.810:FF:000001">
    <property type="entry name" value="50S ribosomal protein L3"/>
    <property type="match status" value="1"/>
</dbReference>
<dbReference type="GO" id="GO:0006412">
    <property type="term" value="P:translation"/>
    <property type="evidence" value="ECO:0007669"/>
    <property type="project" value="UniProtKB-UniRule"/>
</dbReference>
<dbReference type="NCBIfam" id="TIGR03625">
    <property type="entry name" value="L3_bact"/>
    <property type="match status" value="1"/>
</dbReference>
<keyword evidence="5 7" id="KW-0687">Ribonucleoprotein</keyword>
<dbReference type="EMBL" id="CP046640">
    <property type="protein sequence ID" value="QTL99300.1"/>
    <property type="molecule type" value="Genomic_DNA"/>
</dbReference>
<keyword evidence="3 7" id="KW-0694">RNA-binding</keyword>
<evidence type="ECO:0000313" key="11">
    <source>
        <dbReference type="Proteomes" id="UP000665020"/>
    </source>
</evidence>
<keyword evidence="4 7" id="KW-0689">Ribosomal protein</keyword>
<dbReference type="Gene3D" id="2.40.30.10">
    <property type="entry name" value="Translation factors"/>
    <property type="match status" value="1"/>
</dbReference>
<evidence type="ECO:0000256" key="2">
    <source>
        <dbReference type="ARBA" id="ARBA00022730"/>
    </source>
</evidence>
<dbReference type="InterPro" id="IPR000597">
    <property type="entry name" value="Ribosomal_uL3"/>
</dbReference>
<dbReference type="InterPro" id="IPR019927">
    <property type="entry name" value="Ribosomal_uL3_bac/org-type"/>
</dbReference>
<dbReference type="InterPro" id="IPR019926">
    <property type="entry name" value="Ribosomal_uL3_CS"/>
</dbReference>
<dbReference type="PANTHER" id="PTHR11229:SF16">
    <property type="entry name" value="LARGE RIBOSOMAL SUBUNIT PROTEIN UL3C"/>
    <property type="match status" value="1"/>
</dbReference>
<evidence type="ECO:0000256" key="3">
    <source>
        <dbReference type="ARBA" id="ARBA00022884"/>
    </source>
</evidence>
<evidence type="ECO:0000256" key="8">
    <source>
        <dbReference type="RuleBase" id="RU003905"/>
    </source>
</evidence>
<evidence type="ECO:0000256" key="5">
    <source>
        <dbReference type="ARBA" id="ARBA00023274"/>
    </source>
</evidence>
<sequence length="209" mass="22781">MAKGIIGKKVGMTQVFNDDGTAVVVTVIEAGPCIVTQKKTEETDGYNAIQLGFGDKAEFRTNKPEKGHFDRADVTPKKYLKELRDFEMDVNEGDELTVEQFADGELVDITGISKGKGFAGTIKRHNFQRGPETHGSHSHRAPGSIGATDAARVFKGQKLPGRMGYDRVTIQNLEIVKVDTDRNLLLVKGSVPGPNKGIVWIKDAVKVSN</sequence>
<gene>
    <name evidence="7 10" type="primary">rplC</name>
    <name evidence="10" type="ORF">GM661_15730</name>
</gene>
<proteinExistence type="inferred from homology"/>
<name>A0A8A7KDG1_9FIRM</name>
<dbReference type="GO" id="GO:0019843">
    <property type="term" value="F:rRNA binding"/>
    <property type="evidence" value="ECO:0007669"/>
    <property type="project" value="UniProtKB-UniRule"/>
</dbReference>
<comment type="subunit">
    <text evidence="7 9">Part of the 50S ribosomal subunit. Forms a cluster with proteins L14 and L19.</text>
</comment>
<comment type="function">
    <text evidence="7 9">One of the primary rRNA binding proteins, it binds directly near the 3'-end of the 23S rRNA, where it nucleates assembly of the 50S subunit.</text>
</comment>
<dbReference type="Gene3D" id="3.30.160.810">
    <property type="match status" value="1"/>
</dbReference>
<keyword evidence="11" id="KW-1185">Reference proteome</keyword>
<reference evidence="10" key="1">
    <citation type="submission" date="2019-12" db="EMBL/GenBank/DDBJ databases">
        <authorList>
            <person name="zhang j."/>
            <person name="sun C.M."/>
        </authorList>
    </citation>
    <scope>NUCLEOTIDE SEQUENCE</scope>
    <source>
        <strain evidence="10">NS-1</strain>
    </source>
</reference>
<comment type="similarity">
    <text evidence="1 7 8">Belongs to the universal ribosomal protein uL3 family.</text>
</comment>
<keyword evidence="2 7" id="KW-0699">rRNA-binding</keyword>
<evidence type="ECO:0000256" key="1">
    <source>
        <dbReference type="ARBA" id="ARBA00006540"/>
    </source>
</evidence>
<dbReference type="RefSeq" id="WP_125991716.1">
    <property type="nucleotide sequence ID" value="NZ_CP046640.1"/>
</dbReference>
<evidence type="ECO:0000256" key="4">
    <source>
        <dbReference type="ARBA" id="ARBA00022980"/>
    </source>
</evidence>
<protein>
    <recommendedName>
        <fullName evidence="6 7">Large ribosomal subunit protein uL3</fullName>
    </recommendedName>
</protein>
<dbReference type="GO" id="GO:0003735">
    <property type="term" value="F:structural constituent of ribosome"/>
    <property type="evidence" value="ECO:0007669"/>
    <property type="project" value="UniProtKB-UniRule"/>
</dbReference>
<dbReference type="Proteomes" id="UP000665020">
    <property type="component" value="Chromosome"/>
</dbReference>
<accession>A0A8A7KDG1</accession>
<evidence type="ECO:0000256" key="7">
    <source>
        <dbReference type="HAMAP-Rule" id="MF_01325"/>
    </source>
</evidence>
<evidence type="ECO:0000313" key="10">
    <source>
        <dbReference type="EMBL" id="QTL99300.1"/>
    </source>
</evidence>
<dbReference type="PANTHER" id="PTHR11229">
    <property type="entry name" value="50S RIBOSOMAL PROTEIN L3"/>
    <property type="match status" value="1"/>
</dbReference>
<dbReference type="PROSITE" id="PS00474">
    <property type="entry name" value="RIBOSOMAL_L3"/>
    <property type="match status" value="1"/>
</dbReference>
<dbReference type="Pfam" id="PF00297">
    <property type="entry name" value="Ribosomal_L3"/>
    <property type="match status" value="1"/>
</dbReference>
<dbReference type="SUPFAM" id="SSF50447">
    <property type="entry name" value="Translation proteins"/>
    <property type="match status" value="1"/>
</dbReference>
<organism evidence="10 11">
    <name type="scientific">Iocasia fonsfrigidae</name>
    <dbReference type="NCBI Taxonomy" id="2682810"/>
    <lineage>
        <taxon>Bacteria</taxon>
        <taxon>Bacillati</taxon>
        <taxon>Bacillota</taxon>
        <taxon>Clostridia</taxon>
        <taxon>Halanaerobiales</taxon>
        <taxon>Halanaerobiaceae</taxon>
        <taxon>Iocasia</taxon>
    </lineage>
</organism>
<evidence type="ECO:0000256" key="6">
    <source>
        <dbReference type="ARBA" id="ARBA00035243"/>
    </source>
</evidence>
<dbReference type="InterPro" id="IPR009000">
    <property type="entry name" value="Transl_B-barrel_sf"/>
</dbReference>
<evidence type="ECO:0000256" key="9">
    <source>
        <dbReference type="RuleBase" id="RU003906"/>
    </source>
</evidence>
<dbReference type="GO" id="GO:0022625">
    <property type="term" value="C:cytosolic large ribosomal subunit"/>
    <property type="evidence" value="ECO:0007669"/>
    <property type="project" value="TreeGrafter"/>
</dbReference>
<dbReference type="AlphaFoldDB" id="A0A8A7KDG1"/>
<dbReference type="HAMAP" id="MF_01325_B">
    <property type="entry name" value="Ribosomal_uL3_B"/>
    <property type="match status" value="1"/>
</dbReference>